<organism evidence="1 2">
    <name type="scientific">Trifolium pratense</name>
    <name type="common">Red clover</name>
    <dbReference type="NCBI Taxonomy" id="57577"/>
    <lineage>
        <taxon>Eukaryota</taxon>
        <taxon>Viridiplantae</taxon>
        <taxon>Streptophyta</taxon>
        <taxon>Embryophyta</taxon>
        <taxon>Tracheophyta</taxon>
        <taxon>Spermatophyta</taxon>
        <taxon>Magnoliopsida</taxon>
        <taxon>eudicotyledons</taxon>
        <taxon>Gunneridae</taxon>
        <taxon>Pentapetalae</taxon>
        <taxon>rosids</taxon>
        <taxon>fabids</taxon>
        <taxon>Fabales</taxon>
        <taxon>Fabaceae</taxon>
        <taxon>Papilionoideae</taxon>
        <taxon>50 kb inversion clade</taxon>
        <taxon>NPAAA clade</taxon>
        <taxon>Hologalegina</taxon>
        <taxon>IRL clade</taxon>
        <taxon>Trifolieae</taxon>
        <taxon>Trifolium</taxon>
    </lineage>
</organism>
<gene>
    <name evidence="1" type="ORF">L195_g041484</name>
</gene>
<sequence>GHPAELKLGCSMVNNVLLDLDLEKPKGTQHMVKERHTKVENISWYPPQHGWMRLNTDGVSKTGTRLTGCGGVLRDATFESSSENGGQKLEVQVDSSMVVDGVQLEKAESAKGWSIVNKINAT</sequence>
<accession>A0A2K3M3P1</accession>
<feature type="non-terminal residue" evidence="1">
    <location>
        <position position="1"/>
    </location>
</feature>
<dbReference type="PANTHER" id="PTHR47723">
    <property type="entry name" value="OS05G0353850 PROTEIN"/>
    <property type="match status" value="1"/>
</dbReference>
<dbReference type="AlphaFoldDB" id="A0A2K3M3P1"/>
<dbReference type="EMBL" id="ASHM01048684">
    <property type="protein sequence ID" value="PNX85415.1"/>
    <property type="molecule type" value="Genomic_DNA"/>
</dbReference>
<dbReference type="PANTHER" id="PTHR47723:SF19">
    <property type="entry name" value="POLYNUCLEOTIDYL TRANSFERASE, RIBONUCLEASE H-LIKE SUPERFAMILY PROTEIN"/>
    <property type="match status" value="1"/>
</dbReference>
<reference evidence="1 2" key="1">
    <citation type="journal article" date="2014" name="Am. J. Bot.">
        <title>Genome assembly and annotation for red clover (Trifolium pratense; Fabaceae).</title>
        <authorList>
            <person name="Istvanek J."/>
            <person name="Jaros M."/>
            <person name="Krenek A."/>
            <person name="Repkova J."/>
        </authorList>
    </citation>
    <scope>NUCLEOTIDE SEQUENCE [LARGE SCALE GENOMIC DNA]</scope>
    <source>
        <strain evidence="2">cv. Tatra</strain>
        <tissue evidence="1">Young leaves</tissue>
    </source>
</reference>
<dbReference type="InterPro" id="IPR053151">
    <property type="entry name" value="RNase_H-like"/>
</dbReference>
<name>A0A2K3M3P1_TRIPR</name>
<evidence type="ECO:0000313" key="2">
    <source>
        <dbReference type="Proteomes" id="UP000236291"/>
    </source>
</evidence>
<evidence type="ECO:0000313" key="1">
    <source>
        <dbReference type="EMBL" id="PNX85415.1"/>
    </source>
</evidence>
<dbReference type="Proteomes" id="UP000236291">
    <property type="component" value="Unassembled WGS sequence"/>
</dbReference>
<protein>
    <submittedName>
        <fullName evidence="1">Uncharacterized protein</fullName>
    </submittedName>
</protein>
<reference evidence="1 2" key="2">
    <citation type="journal article" date="2017" name="Front. Plant Sci.">
        <title>Gene Classification and Mining of Molecular Markers Useful in Red Clover (Trifolium pratense) Breeding.</title>
        <authorList>
            <person name="Istvanek J."/>
            <person name="Dluhosova J."/>
            <person name="Dluhos P."/>
            <person name="Patkova L."/>
            <person name="Nedelnik J."/>
            <person name="Repkova J."/>
        </authorList>
    </citation>
    <scope>NUCLEOTIDE SEQUENCE [LARGE SCALE GENOMIC DNA]</scope>
    <source>
        <strain evidence="2">cv. Tatra</strain>
        <tissue evidence="1">Young leaves</tissue>
    </source>
</reference>
<comment type="caution">
    <text evidence="1">The sequence shown here is derived from an EMBL/GenBank/DDBJ whole genome shotgun (WGS) entry which is preliminary data.</text>
</comment>
<proteinExistence type="predicted"/>